<evidence type="ECO:0000313" key="2">
    <source>
        <dbReference type="Proteomes" id="UP000275078"/>
    </source>
</evidence>
<protein>
    <submittedName>
        <fullName evidence="1">Uncharacterized protein</fullName>
    </submittedName>
</protein>
<dbReference type="AlphaFoldDB" id="A0A3N4HP99"/>
<proteinExistence type="predicted"/>
<gene>
    <name evidence="1" type="ORF">BJ508DRAFT_365573</name>
</gene>
<sequence>MSPEAVQAYSRLAVWQMQRAIARELKAGPNKTVPTADEFKHQWKPECNLVCWDSPAEHLWMIRFTGTTVPMPMREDYFLLRLYLQEDHDQFQPASVPLRQRYESEIATWSFLTSRGREPIGLQIPIPQYYLDGWALDNHRISDIPISDEQKKLEDRLRKTGGPSLLLGFTIFNVPYAPNTLRILSDRNMSNLIKAKIRDRKVDQLDQLVRAIVGYQKELMRLSCSGMMPNGTLESTIGFGNLIPSLSAFAPLALDSYRATEFHGDLFSPPTLGEPIFSDWPPVPTLKANDMEHIKTVEEWLEVRLESSVNLLESRLDMMERSRKYCKDSQDAWLKLTKKRELAGEIRKLLSAFRLTDKRWDKSVVETLLDRETLFSTPPYCPILQPACGWGSGTILYDIGKDQKLRIISVANWYGASFVPAWRVMHPPMILLGPRIFRCEFGGPHSPGYQLLRDQAAYQIEERLIMDEVKSEMRESYTEGIYRDYDFNQVIIRATGVDVLRYDLDVLTQICEPEESNGYRSSGLLCSPGVKKLINERLLLWRQILEGKDEGAFVKGKISVVPLEHFCWSKQFYQIHKDGTPVYLAQRENEREVPEVLRRGETRKTAGLVKPGGCGWTGR</sequence>
<dbReference type="Proteomes" id="UP000275078">
    <property type="component" value="Unassembled WGS sequence"/>
</dbReference>
<reference evidence="1 2" key="1">
    <citation type="journal article" date="2018" name="Nat. Ecol. Evol.">
        <title>Pezizomycetes genomes reveal the molecular basis of ectomycorrhizal truffle lifestyle.</title>
        <authorList>
            <person name="Murat C."/>
            <person name="Payen T."/>
            <person name="Noel B."/>
            <person name="Kuo A."/>
            <person name="Morin E."/>
            <person name="Chen J."/>
            <person name="Kohler A."/>
            <person name="Krizsan K."/>
            <person name="Balestrini R."/>
            <person name="Da Silva C."/>
            <person name="Montanini B."/>
            <person name="Hainaut M."/>
            <person name="Levati E."/>
            <person name="Barry K.W."/>
            <person name="Belfiori B."/>
            <person name="Cichocki N."/>
            <person name="Clum A."/>
            <person name="Dockter R.B."/>
            <person name="Fauchery L."/>
            <person name="Guy J."/>
            <person name="Iotti M."/>
            <person name="Le Tacon F."/>
            <person name="Lindquist E.A."/>
            <person name="Lipzen A."/>
            <person name="Malagnac F."/>
            <person name="Mello A."/>
            <person name="Molinier V."/>
            <person name="Miyauchi S."/>
            <person name="Poulain J."/>
            <person name="Riccioni C."/>
            <person name="Rubini A."/>
            <person name="Sitrit Y."/>
            <person name="Splivallo R."/>
            <person name="Traeger S."/>
            <person name="Wang M."/>
            <person name="Zifcakova L."/>
            <person name="Wipf D."/>
            <person name="Zambonelli A."/>
            <person name="Paolocci F."/>
            <person name="Nowrousian M."/>
            <person name="Ottonello S."/>
            <person name="Baldrian P."/>
            <person name="Spatafora J.W."/>
            <person name="Henrissat B."/>
            <person name="Nagy L.G."/>
            <person name="Aury J.M."/>
            <person name="Wincker P."/>
            <person name="Grigoriev I.V."/>
            <person name="Bonfante P."/>
            <person name="Martin F.M."/>
        </authorList>
    </citation>
    <scope>NUCLEOTIDE SEQUENCE [LARGE SCALE GENOMIC DNA]</scope>
    <source>
        <strain evidence="1 2">RN42</strain>
    </source>
</reference>
<name>A0A3N4HP99_ASCIM</name>
<keyword evidence="2" id="KW-1185">Reference proteome</keyword>
<evidence type="ECO:0000313" key="1">
    <source>
        <dbReference type="EMBL" id="RPA75569.1"/>
    </source>
</evidence>
<dbReference type="EMBL" id="ML119761">
    <property type="protein sequence ID" value="RPA75569.1"/>
    <property type="molecule type" value="Genomic_DNA"/>
</dbReference>
<accession>A0A3N4HP99</accession>
<organism evidence="1 2">
    <name type="scientific">Ascobolus immersus RN42</name>
    <dbReference type="NCBI Taxonomy" id="1160509"/>
    <lineage>
        <taxon>Eukaryota</taxon>
        <taxon>Fungi</taxon>
        <taxon>Dikarya</taxon>
        <taxon>Ascomycota</taxon>
        <taxon>Pezizomycotina</taxon>
        <taxon>Pezizomycetes</taxon>
        <taxon>Pezizales</taxon>
        <taxon>Ascobolaceae</taxon>
        <taxon>Ascobolus</taxon>
    </lineage>
</organism>